<reference evidence="3" key="1">
    <citation type="submission" date="2022-11" db="UniProtKB">
        <authorList>
            <consortium name="WormBaseParasite"/>
        </authorList>
    </citation>
    <scope>IDENTIFICATION</scope>
</reference>
<feature type="domain" description="C-type lectin" evidence="1">
    <location>
        <begin position="312"/>
        <end position="430"/>
    </location>
</feature>
<dbReference type="Gene3D" id="3.40.50.1820">
    <property type="entry name" value="alpha/beta hydrolase"/>
    <property type="match status" value="1"/>
</dbReference>
<organism evidence="2 3">
    <name type="scientific">Acrobeloides nanus</name>
    <dbReference type="NCBI Taxonomy" id="290746"/>
    <lineage>
        <taxon>Eukaryota</taxon>
        <taxon>Metazoa</taxon>
        <taxon>Ecdysozoa</taxon>
        <taxon>Nematoda</taxon>
        <taxon>Chromadorea</taxon>
        <taxon>Rhabditida</taxon>
        <taxon>Tylenchina</taxon>
        <taxon>Cephalobomorpha</taxon>
        <taxon>Cephaloboidea</taxon>
        <taxon>Cephalobidae</taxon>
        <taxon>Acrobeloides</taxon>
    </lineage>
</organism>
<dbReference type="GO" id="GO:0006629">
    <property type="term" value="P:lipid metabolic process"/>
    <property type="evidence" value="ECO:0007669"/>
    <property type="project" value="InterPro"/>
</dbReference>
<evidence type="ECO:0000313" key="2">
    <source>
        <dbReference type="Proteomes" id="UP000887540"/>
    </source>
</evidence>
<dbReference type="CDD" id="cd00519">
    <property type="entry name" value="Lipase_3"/>
    <property type="match status" value="1"/>
</dbReference>
<keyword evidence="2" id="KW-1185">Reference proteome</keyword>
<dbReference type="Pfam" id="PF01764">
    <property type="entry name" value="Lipase_3"/>
    <property type="match status" value="1"/>
</dbReference>
<dbReference type="Gene3D" id="3.10.100.10">
    <property type="entry name" value="Mannose-Binding Protein A, subunit A"/>
    <property type="match status" value="1"/>
</dbReference>
<dbReference type="InterPro" id="IPR001304">
    <property type="entry name" value="C-type_lectin-like"/>
</dbReference>
<evidence type="ECO:0000313" key="3">
    <source>
        <dbReference type="WBParaSite" id="ACRNAN_scaffold3074.g14263.t2"/>
    </source>
</evidence>
<dbReference type="InterPro" id="IPR016187">
    <property type="entry name" value="CTDL_fold"/>
</dbReference>
<dbReference type="SUPFAM" id="SSF53474">
    <property type="entry name" value="alpha/beta-Hydrolases"/>
    <property type="match status" value="1"/>
</dbReference>
<dbReference type="InterPro" id="IPR016186">
    <property type="entry name" value="C-type_lectin-like/link_sf"/>
</dbReference>
<evidence type="ECO:0000259" key="1">
    <source>
        <dbReference type="PROSITE" id="PS50041"/>
    </source>
</evidence>
<dbReference type="Proteomes" id="UP000887540">
    <property type="component" value="Unplaced"/>
</dbReference>
<accession>A0A914DP36</accession>
<dbReference type="InterPro" id="IPR002921">
    <property type="entry name" value="Fungal_lipase-type"/>
</dbReference>
<protein>
    <submittedName>
        <fullName evidence="3">C-type lectin domain-containing protein</fullName>
    </submittedName>
</protein>
<dbReference type="PROSITE" id="PS50041">
    <property type="entry name" value="C_TYPE_LECTIN_2"/>
    <property type="match status" value="1"/>
</dbReference>
<dbReference type="WBParaSite" id="ACRNAN_scaffold3074.g14263.t2">
    <property type="protein sequence ID" value="ACRNAN_scaffold3074.g14263.t2"/>
    <property type="gene ID" value="ACRNAN_scaffold3074.g14263"/>
</dbReference>
<name>A0A914DP36_9BILA</name>
<dbReference type="PANTHER" id="PTHR45908">
    <property type="entry name" value="PROTEIN CBG11750-RELATED"/>
    <property type="match status" value="1"/>
</dbReference>
<dbReference type="Pfam" id="PF00059">
    <property type="entry name" value="Lectin_C"/>
    <property type="match status" value="1"/>
</dbReference>
<dbReference type="AlphaFoldDB" id="A0A914DP36"/>
<sequence length="447" mass="51228">MAQWNESLAQIWALTMSAAYTDKPSSCLNSFSDKNACYVMGEFAWDKYYVYTGVCEEYKAILIGFRGSVNPEEIAEEAYYVWKKKQILFPDSTAKVSAYFYNTSQLLFSGIRNEFFYLKNKPRYKDYQIWVTGHSLGGAFTSLIATYLAKFYVEPEKIWMITFGQPRVGDKVYAQLHESLITHSYRFTHGRDPVPHVPTMNMNYYHHGKEIYYKDSMGLGCEPIECTHGEDLACSDQIEAQLEECINECVDSLYKCIITCLAKYSSIDDHRCYFGRNIGPYCIFCRSIRRYCNVTNCGCENKCPKGYTCFPKTGACYKVYPKPLTITDAKVRCNGDGGNIVSIHDDEENFFVSELVARSYGNLTICWNTFWIGLHNDSGNLTWDDDSPVDFKHKFLDGDEKLLDPEDCAYSHFGLKPHSYNGLWRSIKCENCQPNCPKMAVVCKIGV</sequence>
<dbReference type="SMART" id="SM00034">
    <property type="entry name" value="CLECT"/>
    <property type="match status" value="1"/>
</dbReference>
<proteinExistence type="predicted"/>
<dbReference type="CDD" id="cd00037">
    <property type="entry name" value="CLECT"/>
    <property type="match status" value="1"/>
</dbReference>
<dbReference type="InterPro" id="IPR029058">
    <property type="entry name" value="AB_hydrolase_fold"/>
</dbReference>
<dbReference type="SUPFAM" id="SSF56436">
    <property type="entry name" value="C-type lectin-like"/>
    <property type="match status" value="1"/>
</dbReference>